<dbReference type="EMBL" id="MDTQ01000001">
    <property type="protein sequence ID" value="ODC02998.1"/>
    <property type="molecule type" value="Genomic_DNA"/>
</dbReference>
<dbReference type="Gene3D" id="1.10.10.60">
    <property type="entry name" value="Homeodomain-like"/>
    <property type="match status" value="1"/>
</dbReference>
<keyword evidence="1" id="KW-0805">Transcription regulation</keyword>
<evidence type="ECO:0000256" key="1">
    <source>
        <dbReference type="ARBA" id="ARBA00023015"/>
    </source>
</evidence>
<sequence>MSETAVEKQARRVREFRQREARILEAALALFLQHGEDRVTVEMIADHVGIGKGTIYKHFKTKAEIYLRLMLDYEQEMADLFLSPHIAEDKEALSREYFRFRMQQPEKYLLFNRLEDKLVKTNALPDMIEELHAFRARNLESLSDLIRSRVDEGHLEDVPAYFHYCASWAFVHGAAVLYQSGFFQDVIEDKDEFFNFLMDIGVRMGNRGQRGRRLDPFSDSAAEQVTPDD</sequence>
<organism evidence="7 8">
    <name type="scientific">Terasakiispira papahanaumokuakeensis</name>
    <dbReference type="NCBI Taxonomy" id="197479"/>
    <lineage>
        <taxon>Bacteria</taxon>
        <taxon>Pseudomonadati</taxon>
        <taxon>Pseudomonadota</taxon>
        <taxon>Gammaproteobacteria</taxon>
        <taxon>Oceanospirillales</taxon>
        <taxon>Terasakiispira</taxon>
    </lineage>
</organism>
<dbReference type="PRINTS" id="PR00455">
    <property type="entry name" value="HTHTETR"/>
</dbReference>
<dbReference type="InterPro" id="IPR036271">
    <property type="entry name" value="Tet_transcr_reg_TetR-rel_C_sf"/>
</dbReference>
<dbReference type="PROSITE" id="PS50977">
    <property type="entry name" value="HTH_TETR_2"/>
    <property type="match status" value="1"/>
</dbReference>
<keyword evidence="8" id="KW-1185">Reference proteome</keyword>
<dbReference type="RefSeq" id="WP_068997393.1">
    <property type="nucleotide sequence ID" value="NZ_MDTQ01000001.1"/>
</dbReference>
<dbReference type="GO" id="GO:0003700">
    <property type="term" value="F:DNA-binding transcription factor activity"/>
    <property type="evidence" value="ECO:0007669"/>
    <property type="project" value="TreeGrafter"/>
</dbReference>
<name>A0A1E2V7K6_9GAMM</name>
<evidence type="ECO:0000313" key="8">
    <source>
        <dbReference type="Proteomes" id="UP000094291"/>
    </source>
</evidence>
<keyword evidence="3" id="KW-0804">Transcription</keyword>
<dbReference type="Pfam" id="PF13305">
    <property type="entry name" value="TetR_C_33"/>
    <property type="match status" value="1"/>
</dbReference>
<evidence type="ECO:0000256" key="3">
    <source>
        <dbReference type="ARBA" id="ARBA00023163"/>
    </source>
</evidence>
<dbReference type="SUPFAM" id="SSF48498">
    <property type="entry name" value="Tetracyclin repressor-like, C-terminal domain"/>
    <property type="match status" value="1"/>
</dbReference>
<gene>
    <name evidence="7" type="ORF">BFW38_04990</name>
</gene>
<evidence type="ECO:0000256" key="4">
    <source>
        <dbReference type="PROSITE-ProRule" id="PRU00335"/>
    </source>
</evidence>
<dbReference type="InterPro" id="IPR009057">
    <property type="entry name" value="Homeodomain-like_sf"/>
</dbReference>
<dbReference type="Proteomes" id="UP000094291">
    <property type="component" value="Unassembled WGS sequence"/>
</dbReference>
<feature type="region of interest" description="Disordered" evidence="5">
    <location>
        <begin position="208"/>
        <end position="229"/>
    </location>
</feature>
<evidence type="ECO:0000313" key="7">
    <source>
        <dbReference type="EMBL" id="ODC02998.1"/>
    </source>
</evidence>
<dbReference type="OrthoDB" id="9798857at2"/>
<evidence type="ECO:0000256" key="2">
    <source>
        <dbReference type="ARBA" id="ARBA00023125"/>
    </source>
</evidence>
<dbReference type="Pfam" id="PF00440">
    <property type="entry name" value="TetR_N"/>
    <property type="match status" value="1"/>
</dbReference>
<proteinExistence type="predicted"/>
<feature type="domain" description="HTH tetR-type" evidence="6">
    <location>
        <begin position="17"/>
        <end position="77"/>
    </location>
</feature>
<keyword evidence="2 4" id="KW-0238">DNA-binding</keyword>
<reference evidence="7 8" key="1">
    <citation type="submission" date="2016-08" db="EMBL/GenBank/DDBJ databases">
        <authorList>
            <person name="Seilhamer J.J."/>
        </authorList>
    </citation>
    <scope>NUCLEOTIDE SEQUENCE [LARGE SCALE GENOMIC DNA]</scope>
    <source>
        <strain evidence="7 8">PH27A</strain>
    </source>
</reference>
<dbReference type="AlphaFoldDB" id="A0A1E2V7K6"/>
<dbReference type="InterPro" id="IPR001647">
    <property type="entry name" value="HTH_TetR"/>
</dbReference>
<dbReference type="STRING" id="197479.BFW38_04990"/>
<accession>A0A1E2V7K6</accession>
<dbReference type="PANTHER" id="PTHR30055:SF187">
    <property type="entry name" value="TRANSCRIPTIONAL REGULATORY PROTEIN"/>
    <property type="match status" value="1"/>
</dbReference>
<evidence type="ECO:0000259" key="6">
    <source>
        <dbReference type="PROSITE" id="PS50977"/>
    </source>
</evidence>
<dbReference type="InterPro" id="IPR025996">
    <property type="entry name" value="MT1864/Rv1816-like_C"/>
</dbReference>
<dbReference type="GO" id="GO:0000976">
    <property type="term" value="F:transcription cis-regulatory region binding"/>
    <property type="evidence" value="ECO:0007669"/>
    <property type="project" value="TreeGrafter"/>
</dbReference>
<dbReference type="Gene3D" id="1.10.357.10">
    <property type="entry name" value="Tetracycline Repressor, domain 2"/>
    <property type="match status" value="1"/>
</dbReference>
<feature type="DNA-binding region" description="H-T-H motif" evidence="4">
    <location>
        <begin position="40"/>
        <end position="59"/>
    </location>
</feature>
<evidence type="ECO:0000256" key="5">
    <source>
        <dbReference type="SAM" id="MobiDB-lite"/>
    </source>
</evidence>
<comment type="caution">
    <text evidence="7">The sequence shown here is derived from an EMBL/GenBank/DDBJ whole genome shotgun (WGS) entry which is preliminary data.</text>
</comment>
<dbReference type="SUPFAM" id="SSF46689">
    <property type="entry name" value="Homeodomain-like"/>
    <property type="match status" value="1"/>
</dbReference>
<dbReference type="InterPro" id="IPR050109">
    <property type="entry name" value="HTH-type_TetR-like_transc_reg"/>
</dbReference>
<dbReference type="PANTHER" id="PTHR30055">
    <property type="entry name" value="HTH-TYPE TRANSCRIPTIONAL REGULATOR RUTR"/>
    <property type="match status" value="1"/>
</dbReference>
<protein>
    <submittedName>
        <fullName evidence="7">TetR family transcriptional regulator</fullName>
    </submittedName>
</protein>